<protein>
    <recommendedName>
        <fullName evidence="6">Adhesin</fullName>
    </recommendedName>
</protein>
<dbReference type="Proteomes" id="UP000077278">
    <property type="component" value="Unassembled WGS sequence"/>
</dbReference>
<evidence type="ECO:0000313" key="4">
    <source>
        <dbReference type="Proteomes" id="UP000077063"/>
    </source>
</evidence>
<keyword evidence="4" id="KW-1185">Reference proteome</keyword>
<feature type="chain" id="PRO_5044727896" description="Adhesin" evidence="1">
    <location>
        <begin position="22"/>
        <end position="160"/>
    </location>
</feature>
<dbReference type="AlphaFoldDB" id="A0ABD7KC24"/>
<organism evidence="3 5">
    <name type="scientific">Enterobacter roggenkampii</name>
    <dbReference type="NCBI Taxonomy" id="1812935"/>
    <lineage>
        <taxon>Bacteria</taxon>
        <taxon>Pseudomonadati</taxon>
        <taxon>Pseudomonadota</taxon>
        <taxon>Gammaproteobacteria</taxon>
        <taxon>Enterobacterales</taxon>
        <taxon>Enterobacteriaceae</taxon>
        <taxon>Enterobacter</taxon>
        <taxon>Enterobacter cloacae complex</taxon>
    </lineage>
</organism>
<sequence length="160" mass="16913">MNIPKQTIFAALLATSFVAMADDQTELQFELEANVPAQQYFVEFQDPAFGTTTQTMAWDNVNDKLEEVSTTLLAKNNVGKITAFLDSAAALSSGPNTIPLTVSIGSLALPVGSTGAVEIVNATTNTTQTLALNVAPTGTPTYVPGDYTGAVKMMFDFDLP</sequence>
<gene>
    <name evidence="3" type="ORF">SAMEA2273136_00548</name>
    <name evidence="2" type="ORF">SAMEA2273443_02957</name>
</gene>
<dbReference type="Proteomes" id="UP000077063">
    <property type="component" value="Unassembled WGS sequence"/>
</dbReference>
<evidence type="ECO:0000256" key="1">
    <source>
        <dbReference type="SAM" id="SignalP"/>
    </source>
</evidence>
<accession>A0ABD7KC24</accession>
<feature type="signal peptide" evidence="1">
    <location>
        <begin position="1"/>
        <end position="21"/>
    </location>
</feature>
<dbReference type="Gene3D" id="2.60.40.2040">
    <property type="entry name" value="CFA/I fimbrial subunit E, pilin domain"/>
    <property type="match status" value="1"/>
</dbReference>
<dbReference type="EMBL" id="FKDD01000002">
    <property type="protein sequence ID" value="SAB48143.1"/>
    <property type="molecule type" value="Genomic_DNA"/>
</dbReference>
<keyword evidence="1" id="KW-0732">Signal</keyword>
<name>A0ABD7KC24_9ENTR</name>
<evidence type="ECO:0000313" key="2">
    <source>
        <dbReference type="EMBL" id="SAA81200.1"/>
    </source>
</evidence>
<evidence type="ECO:0000313" key="5">
    <source>
        <dbReference type="Proteomes" id="UP000077278"/>
    </source>
</evidence>
<dbReference type="EMBL" id="FKDK01000012">
    <property type="protein sequence ID" value="SAA81200.1"/>
    <property type="molecule type" value="Genomic_DNA"/>
</dbReference>
<dbReference type="RefSeq" id="WP_063616434.1">
    <property type="nucleotide sequence ID" value="NZ_CP086201.1"/>
</dbReference>
<dbReference type="InterPro" id="IPR007540">
    <property type="entry name" value="Fimbrial_CS1-type"/>
</dbReference>
<evidence type="ECO:0008006" key="6">
    <source>
        <dbReference type="Google" id="ProtNLM"/>
    </source>
</evidence>
<evidence type="ECO:0000313" key="3">
    <source>
        <dbReference type="EMBL" id="SAB48143.1"/>
    </source>
</evidence>
<dbReference type="Pfam" id="PF04449">
    <property type="entry name" value="Fimbrial_CS1"/>
    <property type="match status" value="1"/>
</dbReference>
<reference evidence="4 5" key="1">
    <citation type="submission" date="2016-03" db="EMBL/GenBank/DDBJ databases">
        <authorList>
            <consortium name="Pathogen Informatics"/>
        </authorList>
    </citation>
    <scope>NUCLEOTIDE SEQUENCE [LARGE SCALE GENOMIC DNA]</scope>
    <source>
        <strain evidence="2">E2161</strain>
        <strain evidence="4">e2161</strain>
        <strain evidence="3">E264</strain>
        <strain evidence="5">e264</strain>
    </source>
</reference>
<proteinExistence type="predicted"/>
<comment type="caution">
    <text evidence="3">The sequence shown here is derived from an EMBL/GenBank/DDBJ whole genome shotgun (WGS) entry which is preliminary data.</text>
</comment>